<dbReference type="CDD" id="cd02883">
    <property type="entry name" value="NUDIX_Hydrolase"/>
    <property type="match status" value="1"/>
</dbReference>
<proteinExistence type="predicted"/>
<dbReference type="PANTHER" id="PTHR43046">
    <property type="entry name" value="GDP-MANNOSE MANNOSYL HYDROLASE"/>
    <property type="match status" value="1"/>
</dbReference>
<dbReference type="SUPFAM" id="SSF55811">
    <property type="entry name" value="Nudix"/>
    <property type="match status" value="1"/>
</dbReference>
<dbReference type="AlphaFoldDB" id="A0A516PXB8"/>
<reference evidence="4 5" key="1">
    <citation type="submission" date="2019-07" db="EMBL/GenBank/DDBJ databases">
        <title>Microlunatus dokdonensis sp. nov. isolated from the rhizospheric soil of the wild plant Elymus tsukushiensis.</title>
        <authorList>
            <person name="Ghim S.-Y."/>
            <person name="Hwang Y.-J."/>
            <person name="Son J.-S."/>
            <person name="Shin J.-H."/>
        </authorList>
    </citation>
    <scope>NUCLEOTIDE SEQUENCE [LARGE SCALE GENOMIC DNA]</scope>
    <source>
        <strain evidence="4 5">KUDC0627</strain>
    </source>
</reference>
<evidence type="ECO:0000259" key="3">
    <source>
        <dbReference type="PROSITE" id="PS51462"/>
    </source>
</evidence>
<evidence type="ECO:0000256" key="2">
    <source>
        <dbReference type="ARBA" id="ARBA00022801"/>
    </source>
</evidence>
<evidence type="ECO:0000313" key="4">
    <source>
        <dbReference type="EMBL" id="QDP95825.1"/>
    </source>
</evidence>
<evidence type="ECO:0000256" key="1">
    <source>
        <dbReference type="ARBA" id="ARBA00001946"/>
    </source>
</evidence>
<gene>
    <name evidence="4" type="ORF">FOE78_07850</name>
</gene>
<keyword evidence="2 4" id="KW-0378">Hydrolase</keyword>
<dbReference type="Proteomes" id="UP000319263">
    <property type="component" value="Chromosome"/>
</dbReference>
<dbReference type="EMBL" id="CP041692">
    <property type="protein sequence ID" value="QDP95825.1"/>
    <property type="molecule type" value="Genomic_DNA"/>
</dbReference>
<dbReference type="KEGG" id="mik:FOE78_07850"/>
<dbReference type="OrthoDB" id="4523834at2"/>
<protein>
    <submittedName>
        <fullName evidence="4">NUDIX hydrolase</fullName>
    </submittedName>
</protein>
<organism evidence="4 5">
    <name type="scientific">Microlunatus elymi</name>
    <dbReference type="NCBI Taxonomy" id="2596828"/>
    <lineage>
        <taxon>Bacteria</taxon>
        <taxon>Bacillati</taxon>
        <taxon>Actinomycetota</taxon>
        <taxon>Actinomycetes</taxon>
        <taxon>Propionibacteriales</taxon>
        <taxon>Propionibacteriaceae</taxon>
        <taxon>Microlunatus</taxon>
    </lineage>
</organism>
<evidence type="ECO:0000313" key="5">
    <source>
        <dbReference type="Proteomes" id="UP000319263"/>
    </source>
</evidence>
<keyword evidence="5" id="KW-1185">Reference proteome</keyword>
<accession>A0A516PXB8</accession>
<dbReference type="Pfam" id="PF00293">
    <property type="entry name" value="NUDIX"/>
    <property type="match status" value="1"/>
</dbReference>
<comment type="cofactor">
    <cofactor evidence="1">
        <name>Mg(2+)</name>
        <dbReference type="ChEBI" id="CHEBI:18420"/>
    </cofactor>
</comment>
<dbReference type="InterPro" id="IPR000086">
    <property type="entry name" value="NUDIX_hydrolase_dom"/>
</dbReference>
<dbReference type="RefSeq" id="WP_143985791.1">
    <property type="nucleotide sequence ID" value="NZ_CP041692.1"/>
</dbReference>
<dbReference type="GO" id="GO:0016787">
    <property type="term" value="F:hydrolase activity"/>
    <property type="evidence" value="ECO:0007669"/>
    <property type="project" value="UniProtKB-KW"/>
</dbReference>
<feature type="domain" description="Nudix hydrolase" evidence="3">
    <location>
        <begin position="79"/>
        <end position="206"/>
    </location>
</feature>
<dbReference type="PROSITE" id="PS51462">
    <property type="entry name" value="NUDIX"/>
    <property type="match status" value="1"/>
</dbReference>
<dbReference type="PANTHER" id="PTHR43046:SF14">
    <property type="entry name" value="MUTT_NUDIX FAMILY PROTEIN"/>
    <property type="match status" value="1"/>
</dbReference>
<dbReference type="Gene3D" id="3.90.79.10">
    <property type="entry name" value="Nucleoside Triphosphate Pyrophosphohydrolase"/>
    <property type="match status" value="1"/>
</dbReference>
<name>A0A516PXB8_9ACTN</name>
<sequence>MTGMQQWSGRTATQLQDALRHSIEDFAQHLNIAPRTVARWHQDPDVIPRPAIQQLLDHALETATPEQRQRFYASDAEAPPAAALSAALAVVIKGPDILLVRPRTPESASWQFPAGVVKPQSSPEAVAVRETLAETGIDCAVRGQIGSRTHPITGVFCVYLLCEYLAGEPENRDPFENLNVRWVPTDQLTKFIPIDRIYPPVLDVIKEAV</sequence>
<dbReference type="InterPro" id="IPR015797">
    <property type="entry name" value="NUDIX_hydrolase-like_dom_sf"/>
</dbReference>